<dbReference type="PANTHER" id="PTHR15124:SF27">
    <property type="entry name" value="MIGRATION AND INVASION ENHANCER 1"/>
    <property type="match status" value="1"/>
</dbReference>
<dbReference type="PANTHER" id="PTHR15124">
    <property type="entry name" value="SELENOPROTEIN W"/>
    <property type="match status" value="1"/>
</dbReference>
<organism evidence="2 3">
    <name type="scientific">Chitinibacter fontanus</name>
    <dbReference type="NCBI Taxonomy" id="1737446"/>
    <lineage>
        <taxon>Bacteria</taxon>
        <taxon>Pseudomonadati</taxon>
        <taxon>Pseudomonadota</taxon>
        <taxon>Betaproteobacteria</taxon>
        <taxon>Neisseriales</taxon>
        <taxon>Chitinibacteraceae</taxon>
        <taxon>Chitinibacter</taxon>
    </lineage>
</organism>
<name>A0A7D5V988_9NEIS</name>
<feature type="region of interest" description="Disordered" evidence="1">
    <location>
        <begin position="416"/>
        <end position="473"/>
    </location>
</feature>
<feature type="compositionally biased region" description="Low complexity" evidence="1">
    <location>
        <begin position="457"/>
        <end position="471"/>
    </location>
</feature>
<reference evidence="2 3" key="1">
    <citation type="journal article" date="2016" name="Int. J. Syst. Evol. Microbiol.">
        <title>Chitinibacter fontanus sp. nov., isolated from a spring.</title>
        <authorList>
            <person name="Sheu S.Y."/>
            <person name="Li Y.S."/>
            <person name="Young C.C."/>
            <person name="Chen W.M."/>
        </authorList>
    </citation>
    <scope>NUCLEOTIDE SEQUENCE [LARGE SCALE GENOMIC DNA]</scope>
    <source>
        <strain evidence="2 3">STM-7</strain>
    </source>
</reference>
<evidence type="ECO:0000313" key="2">
    <source>
        <dbReference type="EMBL" id="QLI80992.1"/>
    </source>
</evidence>
<dbReference type="AlphaFoldDB" id="A0A7D5V988"/>
<keyword evidence="3" id="KW-1185">Reference proteome</keyword>
<evidence type="ECO:0000313" key="3">
    <source>
        <dbReference type="Proteomes" id="UP000510822"/>
    </source>
</evidence>
<gene>
    <name evidence="2" type="ORF">HZU75_05335</name>
</gene>
<evidence type="ECO:0000256" key="1">
    <source>
        <dbReference type="SAM" id="MobiDB-lite"/>
    </source>
</evidence>
<sequence>MQYPGAGAKCRQNGAVLLVLMLILTVGIASLLLASRNPRDPEAVRREQNAIILAQAREALLAWSLTRDGTVGTGNCSPSSSANGRACAPLELPCPANPNETAINSIGTSITSCNSAASPAARIGWLPWKTLGIPKLVDAYGEPLWYSVDYGFVVRTQDTEARKINSDSLSVLQLFQQGQEISAQGENPAALIFSAGPPIGNQLRNSPYAVAQYLEGAGAYSNATIGGPYVSASLADDFNDQIVVITGRELIDLAAARVGVAIATQLQLYYQAFDASYPGVLSAAMVAGKAGMTGANSAAVAAAAVVDYADASICRQLWLAAEQYSTGMMVSTSPGNSGNFYNYTAATWSQGIDPAQGNPSQWNKGASCAMSCAAAWTANGRNSGGTAYLQNDVASYGGQNWQAIYQIGIGGGAPSASNSEWESAGACSGSPAATASPTPAPTATPSPLPVITPTPTPLMTSTPSPSASPSSIPAPYPYPADILGDSSCRDNNLYTSSTGCRSKVDLCTGVLPRAQYDWTGQGRLPVVASDQLPTWFKQNIWHRAILYSVKQGNTCTSSFVIDGVTDNSIDALFILPGAARVTRANNLVLAANASTDLSLYLEDVSNQNKWLSPTDRQYVTPSCTSNDVLYTCRQGVCSERKRQC</sequence>
<accession>A0A7D5V988</accession>
<feature type="compositionally biased region" description="Pro residues" evidence="1">
    <location>
        <begin position="438"/>
        <end position="456"/>
    </location>
</feature>
<dbReference type="KEGG" id="cfon:HZU75_05335"/>
<dbReference type="RefSeq" id="WP_180308123.1">
    <property type="nucleotide sequence ID" value="NZ_CP058952.1"/>
</dbReference>
<dbReference type="InterPro" id="IPR051441">
    <property type="entry name" value="SelW_related"/>
</dbReference>
<proteinExistence type="predicted"/>
<feature type="compositionally biased region" description="Low complexity" evidence="1">
    <location>
        <begin position="423"/>
        <end position="437"/>
    </location>
</feature>
<protein>
    <submittedName>
        <fullName evidence="2">Uncharacterized protein</fullName>
    </submittedName>
</protein>
<dbReference type="EMBL" id="CP058952">
    <property type="protein sequence ID" value="QLI80992.1"/>
    <property type="molecule type" value="Genomic_DNA"/>
</dbReference>
<dbReference type="Proteomes" id="UP000510822">
    <property type="component" value="Chromosome"/>
</dbReference>